<feature type="transmembrane region" description="Helical" evidence="6">
    <location>
        <begin position="401"/>
        <end position="419"/>
    </location>
</feature>
<organism evidence="7 8">
    <name type="scientific">Variovorax beijingensis</name>
    <dbReference type="NCBI Taxonomy" id="2496117"/>
    <lineage>
        <taxon>Bacteria</taxon>
        <taxon>Pseudomonadati</taxon>
        <taxon>Pseudomonadota</taxon>
        <taxon>Betaproteobacteria</taxon>
        <taxon>Burkholderiales</taxon>
        <taxon>Comamonadaceae</taxon>
        <taxon>Variovorax</taxon>
    </lineage>
</organism>
<evidence type="ECO:0000256" key="2">
    <source>
        <dbReference type="ARBA" id="ARBA00022475"/>
    </source>
</evidence>
<keyword evidence="3 6" id="KW-0812">Transmembrane</keyword>
<comment type="subcellular location">
    <subcellularLocation>
        <location evidence="1">Cell membrane</location>
        <topology evidence="1">Multi-pass membrane protein</topology>
    </subcellularLocation>
</comment>
<keyword evidence="2" id="KW-1003">Cell membrane</keyword>
<feature type="transmembrane region" description="Helical" evidence="6">
    <location>
        <begin position="267"/>
        <end position="287"/>
    </location>
</feature>
<keyword evidence="5 6" id="KW-0472">Membrane</keyword>
<dbReference type="PANTHER" id="PTHR30250:SF11">
    <property type="entry name" value="O-ANTIGEN TRANSPORTER-RELATED"/>
    <property type="match status" value="1"/>
</dbReference>
<dbReference type="RefSeq" id="WP_145743080.1">
    <property type="nucleotide sequence ID" value="NZ_VIVL01000004.1"/>
</dbReference>
<evidence type="ECO:0000256" key="6">
    <source>
        <dbReference type="SAM" id="Phobius"/>
    </source>
</evidence>
<feature type="transmembrane region" description="Helical" evidence="6">
    <location>
        <begin position="185"/>
        <end position="204"/>
    </location>
</feature>
<feature type="transmembrane region" description="Helical" evidence="6">
    <location>
        <begin position="225"/>
        <end position="247"/>
    </location>
</feature>
<feature type="transmembrane region" description="Helical" evidence="6">
    <location>
        <begin position="44"/>
        <end position="70"/>
    </location>
</feature>
<feature type="transmembrane region" description="Helical" evidence="6">
    <location>
        <begin position="374"/>
        <end position="395"/>
    </location>
</feature>
<feature type="transmembrane region" description="Helical" evidence="6">
    <location>
        <begin position="130"/>
        <end position="150"/>
    </location>
</feature>
<dbReference type="CDD" id="cd13125">
    <property type="entry name" value="MATE_like_10"/>
    <property type="match status" value="1"/>
</dbReference>
<feature type="transmembrane region" description="Helical" evidence="6">
    <location>
        <begin position="431"/>
        <end position="449"/>
    </location>
</feature>
<evidence type="ECO:0000313" key="7">
    <source>
        <dbReference type="EMBL" id="TWD86092.1"/>
    </source>
</evidence>
<comment type="caution">
    <text evidence="7">The sequence shown here is derived from an EMBL/GenBank/DDBJ whole genome shotgun (WGS) entry which is preliminary data.</text>
</comment>
<dbReference type="InterPro" id="IPR050833">
    <property type="entry name" value="Poly_Biosynth_Transport"/>
</dbReference>
<dbReference type="AlphaFoldDB" id="A0A561C5H0"/>
<dbReference type="GO" id="GO:0009246">
    <property type="term" value="P:enterobacterial common antigen biosynthetic process"/>
    <property type="evidence" value="ECO:0007669"/>
    <property type="project" value="InterPro"/>
</dbReference>
<feature type="transmembrane region" description="Helical" evidence="6">
    <location>
        <begin position="91"/>
        <end position="110"/>
    </location>
</feature>
<feature type="transmembrane region" description="Helical" evidence="6">
    <location>
        <begin position="12"/>
        <end position="32"/>
    </location>
</feature>
<gene>
    <name evidence="7" type="ORF">FB547_10434</name>
</gene>
<feature type="transmembrane region" description="Helical" evidence="6">
    <location>
        <begin position="308"/>
        <end position="334"/>
    </location>
</feature>
<dbReference type="InterPro" id="IPR044550">
    <property type="entry name" value="WzxE"/>
</dbReference>
<sequence>MTDAKSYRKILRSSVIIGGASVINILIGLARIKVAAVLLGPAGVGVIGLFQNLIAVASTVVGLGFGNVGTRQIAEAAGRDDDRAVAVARRALAWGTLLLALIGAGIFWALRNILAVIVLGDAESGTQIQWLAIGVAVTVGASAQTALLNGLRRIGDIALASVFSALLSTVVGICVLLWWGQTGVVAFVLIAPLCTFLLGYVFVLRLPRENSITTPWPLIVAQWRTLAKLGAAFMLAGVVATLAQLLVRTIVQKNLGASGLGVFQASWQISMTYLGFVLSAMGTDYYPRLTACIDDYIATNRMVNEQTEVALILGGPVLLAMMGLAPWIIGLLYSNEFQEAQDVLRWQIIGDLLKILSWPLGFILLAAGNGRAYLITETIGFGFFVILTAFFLPLLGIRATGIAFIGMYAVYLPMVYWLAHKKTKFQWSAKIWRQFGAVLGLCVFVKLLAEWDPLAGAIFGLAGAMGLAGLAAAQFSSIDATETAAGRLYAKVIKKMPMQRRRR</sequence>
<dbReference type="Proteomes" id="UP000319722">
    <property type="component" value="Unassembled WGS sequence"/>
</dbReference>
<protein>
    <submittedName>
        <fullName evidence="7">PST family polysaccharide transporter</fullName>
    </submittedName>
</protein>
<dbReference type="Pfam" id="PF13440">
    <property type="entry name" value="Polysacc_synt_3"/>
    <property type="match status" value="1"/>
</dbReference>
<dbReference type="OrthoDB" id="9769862at2"/>
<reference evidence="7 8" key="1">
    <citation type="submission" date="2019-06" db="EMBL/GenBank/DDBJ databases">
        <title>Sorghum-associated microbial communities from plants grown in Nebraska, USA.</title>
        <authorList>
            <person name="Schachtman D."/>
        </authorList>
    </citation>
    <scope>NUCLEOTIDE SEQUENCE [LARGE SCALE GENOMIC DNA]</scope>
    <source>
        <strain evidence="7 8">T529</strain>
    </source>
</reference>
<evidence type="ECO:0000313" key="8">
    <source>
        <dbReference type="Proteomes" id="UP000319722"/>
    </source>
</evidence>
<keyword evidence="4 6" id="KW-1133">Transmembrane helix</keyword>
<proteinExistence type="predicted"/>
<evidence type="ECO:0000256" key="5">
    <source>
        <dbReference type="ARBA" id="ARBA00023136"/>
    </source>
</evidence>
<accession>A0A561C5H0</accession>
<dbReference type="PANTHER" id="PTHR30250">
    <property type="entry name" value="PST FAMILY PREDICTED COLANIC ACID TRANSPORTER"/>
    <property type="match status" value="1"/>
</dbReference>
<feature type="transmembrane region" description="Helical" evidence="6">
    <location>
        <begin position="455"/>
        <end position="473"/>
    </location>
</feature>
<evidence type="ECO:0000256" key="4">
    <source>
        <dbReference type="ARBA" id="ARBA00022989"/>
    </source>
</evidence>
<name>A0A561C5H0_9BURK</name>
<evidence type="ECO:0000256" key="1">
    <source>
        <dbReference type="ARBA" id="ARBA00004651"/>
    </source>
</evidence>
<evidence type="ECO:0000256" key="3">
    <source>
        <dbReference type="ARBA" id="ARBA00022692"/>
    </source>
</evidence>
<feature type="transmembrane region" description="Helical" evidence="6">
    <location>
        <begin position="346"/>
        <end position="367"/>
    </location>
</feature>
<feature type="transmembrane region" description="Helical" evidence="6">
    <location>
        <begin position="157"/>
        <end position="179"/>
    </location>
</feature>
<dbReference type="EMBL" id="VIVL01000004">
    <property type="protein sequence ID" value="TWD86092.1"/>
    <property type="molecule type" value="Genomic_DNA"/>
</dbReference>
<dbReference type="GO" id="GO:0005886">
    <property type="term" value="C:plasma membrane"/>
    <property type="evidence" value="ECO:0007669"/>
    <property type="project" value="UniProtKB-SubCell"/>
</dbReference>